<dbReference type="AlphaFoldDB" id="A0A836BTE0"/>
<sequence>MCSSVADCGTTTVAFAQHNAFAACNLSSVLTLTAAQRGSAQLPAATCVAATAWPGLGFRRLRWLWLTLHGLTP</sequence>
<dbReference type="Proteomes" id="UP000612055">
    <property type="component" value="Unassembled WGS sequence"/>
</dbReference>
<evidence type="ECO:0000313" key="1">
    <source>
        <dbReference type="EMBL" id="KAG2486744.1"/>
    </source>
</evidence>
<evidence type="ECO:0000313" key="2">
    <source>
        <dbReference type="Proteomes" id="UP000612055"/>
    </source>
</evidence>
<proteinExistence type="predicted"/>
<accession>A0A836BTE0</accession>
<organism evidence="1 2">
    <name type="scientific">Edaphochlamys debaryana</name>
    <dbReference type="NCBI Taxonomy" id="47281"/>
    <lineage>
        <taxon>Eukaryota</taxon>
        <taxon>Viridiplantae</taxon>
        <taxon>Chlorophyta</taxon>
        <taxon>core chlorophytes</taxon>
        <taxon>Chlorophyceae</taxon>
        <taxon>CS clade</taxon>
        <taxon>Chlamydomonadales</taxon>
        <taxon>Chlamydomonadales incertae sedis</taxon>
        <taxon>Edaphochlamys</taxon>
    </lineage>
</organism>
<dbReference type="EMBL" id="JAEHOE010000108">
    <property type="protein sequence ID" value="KAG2486744.1"/>
    <property type="molecule type" value="Genomic_DNA"/>
</dbReference>
<comment type="caution">
    <text evidence="1">The sequence shown here is derived from an EMBL/GenBank/DDBJ whole genome shotgun (WGS) entry which is preliminary data.</text>
</comment>
<reference evidence="1" key="1">
    <citation type="journal article" date="2020" name="bioRxiv">
        <title>Comparative genomics of Chlamydomonas.</title>
        <authorList>
            <person name="Craig R.J."/>
            <person name="Hasan A.R."/>
            <person name="Ness R.W."/>
            <person name="Keightley P.D."/>
        </authorList>
    </citation>
    <scope>NUCLEOTIDE SEQUENCE</scope>
    <source>
        <strain evidence="1">CCAP 11/70</strain>
    </source>
</reference>
<name>A0A836BTE0_9CHLO</name>
<protein>
    <submittedName>
        <fullName evidence="1">Uncharacterized protein</fullName>
    </submittedName>
</protein>
<gene>
    <name evidence="1" type="ORF">HYH03_014669</name>
</gene>
<keyword evidence="2" id="KW-1185">Reference proteome</keyword>